<comment type="caution">
    <text evidence="1">The sequence shown here is derived from an EMBL/GenBank/DDBJ whole genome shotgun (WGS) entry which is preliminary data.</text>
</comment>
<accession>A0A0V0SLK1</accession>
<gene>
    <name evidence="1" type="ORF">T07_10794</name>
</gene>
<reference evidence="1 2" key="1">
    <citation type="submission" date="2015-01" db="EMBL/GenBank/DDBJ databases">
        <title>Evolution of Trichinella species and genotypes.</title>
        <authorList>
            <person name="Korhonen P.K."/>
            <person name="Edoardo P."/>
            <person name="Giuseppe L.R."/>
            <person name="Gasser R.B."/>
        </authorList>
    </citation>
    <scope>NUCLEOTIDE SEQUENCE [LARGE SCALE GENOMIC DNA]</scope>
    <source>
        <strain evidence="1">ISS37</strain>
    </source>
</reference>
<keyword evidence="2" id="KW-1185">Reference proteome</keyword>
<dbReference type="EMBL" id="JYDL01000003">
    <property type="protein sequence ID" value="KRX27484.1"/>
    <property type="molecule type" value="Genomic_DNA"/>
</dbReference>
<evidence type="ECO:0000313" key="2">
    <source>
        <dbReference type="Proteomes" id="UP000054630"/>
    </source>
</evidence>
<dbReference type="OrthoDB" id="10302987at2759"/>
<proteinExistence type="predicted"/>
<evidence type="ECO:0000313" key="1">
    <source>
        <dbReference type="EMBL" id="KRX27484.1"/>
    </source>
</evidence>
<dbReference type="AlphaFoldDB" id="A0A0V0SLK1"/>
<sequence length="79" mass="9046">MDRKGESIKILIIPVLCRRRIKNLIAMHKLWKRVRESINQIKIKIVQICSAFVKCRNGFLVSGFVGSNGTTLAKRLHIS</sequence>
<organism evidence="1 2">
    <name type="scientific">Trichinella nelsoni</name>
    <dbReference type="NCBI Taxonomy" id="6336"/>
    <lineage>
        <taxon>Eukaryota</taxon>
        <taxon>Metazoa</taxon>
        <taxon>Ecdysozoa</taxon>
        <taxon>Nematoda</taxon>
        <taxon>Enoplea</taxon>
        <taxon>Dorylaimia</taxon>
        <taxon>Trichinellida</taxon>
        <taxon>Trichinellidae</taxon>
        <taxon>Trichinella</taxon>
    </lineage>
</organism>
<protein>
    <submittedName>
        <fullName evidence="1">Uncharacterized protein</fullName>
    </submittedName>
</protein>
<dbReference type="Proteomes" id="UP000054630">
    <property type="component" value="Unassembled WGS sequence"/>
</dbReference>
<name>A0A0V0SLK1_9BILA</name>